<reference evidence="1 2" key="1">
    <citation type="submission" date="2008-07" db="EMBL/GenBank/DDBJ databases">
        <authorList>
            <person name="El-Sayed N."/>
            <person name="Caler E."/>
            <person name="Inman J."/>
            <person name="Amedeo P."/>
            <person name="Hass B."/>
            <person name="Wortman J."/>
        </authorList>
    </citation>
    <scope>NUCLEOTIDE SEQUENCE [LARGE SCALE GENOMIC DNA]</scope>
    <source>
        <strain evidence="2">ATCC 50983 / TXsc</strain>
    </source>
</reference>
<dbReference type="InParanoid" id="C5KSE6"/>
<dbReference type="RefSeq" id="XP_002780765.1">
    <property type="nucleotide sequence ID" value="XM_002780719.1"/>
</dbReference>
<evidence type="ECO:0000313" key="2">
    <source>
        <dbReference type="Proteomes" id="UP000007800"/>
    </source>
</evidence>
<keyword evidence="2" id="KW-1185">Reference proteome</keyword>
<name>C5KSE6_PERM5</name>
<evidence type="ECO:0000313" key="1">
    <source>
        <dbReference type="EMBL" id="EER12560.1"/>
    </source>
</evidence>
<dbReference type="Proteomes" id="UP000007800">
    <property type="component" value="Unassembled WGS sequence"/>
</dbReference>
<dbReference type="EMBL" id="GG676038">
    <property type="protein sequence ID" value="EER12560.1"/>
    <property type="molecule type" value="Genomic_DNA"/>
</dbReference>
<proteinExistence type="predicted"/>
<dbReference type="AlphaFoldDB" id="C5KSE6"/>
<dbReference type="GeneID" id="9058263"/>
<dbReference type="OMA" id="DHPENDY"/>
<organism evidence="2">
    <name type="scientific">Perkinsus marinus (strain ATCC 50983 / TXsc)</name>
    <dbReference type="NCBI Taxonomy" id="423536"/>
    <lineage>
        <taxon>Eukaryota</taxon>
        <taxon>Sar</taxon>
        <taxon>Alveolata</taxon>
        <taxon>Perkinsozoa</taxon>
        <taxon>Perkinsea</taxon>
        <taxon>Perkinsida</taxon>
        <taxon>Perkinsidae</taxon>
        <taxon>Perkinsus</taxon>
    </lineage>
</organism>
<accession>C5KSE6</accession>
<sequence length="103" mass="11509">MPQDHPENDYPTYEDLAGDWCGETPLGFIKVTLEVSGTVTLFVDGKTYTAEYYLDGYEIVFTNPDEALAALLDELDSSLYALYTEEGVYVELVNVFTTTITIC</sequence>
<gene>
    <name evidence="1" type="ORF">Pmar_PMAR027378</name>
</gene>
<protein>
    <submittedName>
        <fullName evidence="1">Uncharacterized protein</fullName>
    </submittedName>
</protein>